<evidence type="ECO:0000313" key="2">
    <source>
        <dbReference type="Proteomes" id="UP000274822"/>
    </source>
</evidence>
<accession>A0A433QKU8</accession>
<gene>
    <name evidence="1" type="ORF">BC938DRAFT_479442</name>
</gene>
<protein>
    <submittedName>
        <fullName evidence="1">Uncharacterized protein</fullName>
    </submittedName>
</protein>
<dbReference type="EMBL" id="RBNJ01003923">
    <property type="protein sequence ID" value="RUS30399.1"/>
    <property type="molecule type" value="Genomic_DNA"/>
</dbReference>
<evidence type="ECO:0000313" key="1">
    <source>
        <dbReference type="EMBL" id="RUS30399.1"/>
    </source>
</evidence>
<keyword evidence="2" id="KW-1185">Reference proteome</keyword>
<dbReference type="Proteomes" id="UP000274822">
    <property type="component" value="Unassembled WGS sequence"/>
</dbReference>
<dbReference type="AlphaFoldDB" id="A0A433QKU8"/>
<comment type="caution">
    <text evidence="1">The sequence shown here is derived from an EMBL/GenBank/DDBJ whole genome shotgun (WGS) entry which is preliminary data.</text>
</comment>
<sequence length="184" mass="20659">MYHRAFEFPDIHVYADDQARQPKPKSEKTPYPTPSCSLGTQLLGREPWNLIMDPRMTSWAATICIPSQGFIQSCEETQCVRGNCHVSSWNGIGSGFGFDANGLEGSCDVSVLSSPFECHLLVRRGASARIFERAAQYFVAESFFLFSSFIPFLTIKTRSLGELLGRGRRTQFMTSFCTVRDTFV</sequence>
<proteinExistence type="predicted"/>
<reference evidence="1 2" key="1">
    <citation type="journal article" date="2018" name="New Phytol.">
        <title>Phylogenomics of Endogonaceae and evolution of mycorrhizas within Mucoromycota.</title>
        <authorList>
            <person name="Chang Y."/>
            <person name="Desiro A."/>
            <person name="Na H."/>
            <person name="Sandor L."/>
            <person name="Lipzen A."/>
            <person name="Clum A."/>
            <person name="Barry K."/>
            <person name="Grigoriev I.V."/>
            <person name="Martin F.M."/>
            <person name="Stajich J.E."/>
            <person name="Smith M.E."/>
            <person name="Bonito G."/>
            <person name="Spatafora J.W."/>
        </authorList>
    </citation>
    <scope>NUCLEOTIDE SEQUENCE [LARGE SCALE GENOMIC DNA]</scope>
    <source>
        <strain evidence="1 2">AD002</strain>
    </source>
</reference>
<name>A0A433QKU8_9FUNG</name>
<organism evidence="1 2">
    <name type="scientific">Jimgerdemannia flammicorona</name>
    <dbReference type="NCBI Taxonomy" id="994334"/>
    <lineage>
        <taxon>Eukaryota</taxon>
        <taxon>Fungi</taxon>
        <taxon>Fungi incertae sedis</taxon>
        <taxon>Mucoromycota</taxon>
        <taxon>Mucoromycotina</taxon>
        <taxon>Endogonomycetes</taxon>
        <taxon>Endogonales</taxon>
        <taxon>Endogonaceae</taxon>
        <taxon>Jimgerdemannia</taxon>
    </lineage>
</organism>